<name>A0A8J1U2W7_OWEFU</name>
<feature type="non-terminal residue" evidence="1">
    <location>
        <position position="124"/>
    </location>
</feature>
<proteinExistence type="predicted"/>
<comment type="caution">
    <text evidence="1">The sequence shown here is derived from an EMBL/GenBank/DDBJ whole genome shotgun (WGS) entry which is preliminary data.</text>
</comment>
<dbReference type="EMBL" id="CAIIXF020000008">
    <property type="protein sequence ID" value="CAH1790932.1"/>
    <property type="molecule type" value="Genomic_DNA"/>
</dbReference>
<reference evidence="1" key="1">
    <citation type="submission" date="2022-03" db="EMBL/GenBank/DDBJ databases">
        <authorList>
            <person name="Martin C."/>
        </authorList>
    </citation>
    <scope>NUCLEOTIDE SEQUENCE</scope>
</reference>
<sequence>MGISVEQWRACIGVGAPGRTKLSNHAYQTLKFHGSTAFTLIKLLLVVSVLLQCSGDVEMNPGPRAGSKSSDMTNEELWSKIENRFTTLDNRFDSMETRLSDLENKVTELKGEAEQSKKCINKLE</sequence>
<protein>
    <submittedName>
        <fullName evidence="1">Uncharacterized protein</fullName>
    </submittedName>
</protein>
<evidence type="ECO:0000313" key="1">
    <source>
        <dbReference type="EMBL" id="CAH1790932.1"/>
    </source>
</evidence>
<organism evidence="1 2">
    <name type="scientific">Owenia fusiformis</name>
    <name type="common">Polychaete worm</name>
    <dbReference type="NCBI Taxonomy" id="6347"/>
    <lineage>
        <taxon>Eukaryota</taxon>
        <taxon>Metazoa</taxon>
        <taxon>Spiralia</taxon>
        <taxon>Lophotrochozoa</taxon>
        <taxon>Annelida</taxon>
        <taxon>Polychaeta</taxon>
        <taxon>Sedentaria</taxon>
        <taxon>Canalipalpata</taxon>
        <taxon>Sabellida</taxon>
        <taxon>Oweniida</taxon>
        <taxon>Oweniidae</taxon>
        <taxon>Owenia</taxon>
    </lineage>
</organism>
<evidence type="ECO:0000313" key="2">
    <source>
        <dbReference type="Proteomes" id="UP000749559"/>
    </source>
</evidence>
<accession>A0A8J1U2W7</accession>
<dbReference type="Gene3D" id="1.20.5.2280">
    <property type="match status" value="1"/>
</dbReference>
<keyword evidence="2" id="KW-1185">Reference proteome</keyword>
<dbReference type="Proteomes" id="UP000749559">
    <property type="component" value="Unassembled WGS sequence"/>
</dbReference>
<dbReference type="AlphaFoldDB" id="A0A8J1U2W7"/>
<gene>
    <name evidence="1" type="ORF">OFUS_LOCUS16083</name>
</gene>